<comment type="subcellular location">
    <subcellularLocation>
        <location evidence="1 6">Secreted</location>
    </subcellularLocation>
</comment>
<comment type="function">
    <text evidence="6">Salivary chemokine-binding protein which binds to host chemokines.</text>
</comment>
<dbReference type="InterPro" id="IPR045797">
    <property type="entry name" value="EVA_Class_A"/>
</dbReference>
<accession>A0A131YNJ6</accession>
<reference evidence="9" key="1">
    <citation type="journal article" date="2016" name="Ticks Tick Borne Dis.">
        <title>De novo assembly and annotation of the salivary gland transcriptome of Rhipicephalus appendiculatus male and female ticks during blood feeding.</title>
        <authorList>
            <person name="de Castro M.H."/>
            <person name="de Klerk D."/>
            <person name="Pienaar R."/>
            <person name="Latif A.A."/>
            <person name="Rees D.J."/>
            <person name="Mans B.J."/>
        </authorList>
    </citation>
    <scope>NUCLEOTIDE SEQUENCE</scope>
    <source>
        <tissue evidence="9">Salivary glands</tissue>
    </source>
</reference>
<evidence type="ECO:0000256" key="6">
    <source>
        <dbReference type="RuleBase" id="RU369006"/>
    </source>
</evidence>
<evidence type="ECO:0000256" key="7">
    <source>
        <dbReference type="SAM" id="MobiDB-lite"/>
    </source>
</evidence>
<evidence type="ECO:0000256" key="2">
    <source>
        <dbReference type="ARBA" id="ARBA00022525"/>
    </source>
</evidence>
<dbReference type="GO" id="GO:0005576">
    <property type="term" value="C:extracellular region"/>
    <property type="evidence" value="ECO:0007669"/>
    <property type="project" value="UniProtKB-SubCell"/>
</dbReference>
<feature type="signal peptide" evidence="8">
    <location>
        <begin position="1"/>
        <end position="16"/>
    </location>
</feature>
<evidence type="ECO:0000256" key="5">
    <source>
        <dbReference type="ARBA" id="ARBA00023180"/>
    </source>
</evidence>
<sequence>MRLLWYLILLVGVVTSEDDNISNVPGCEDAPTENKEKSPSTPTTSKEPTSTGSTPEATTSTLSTTQETTTPTKTTKRETTTPTTTTKRGAREEDRPKYGYYKERGCLYKVLLSHNKLYPADCMYGCNWYPPIHRFYDGFRCLTVLERRFEERQYGSSTVCRTGRCLRGVCVPDGYVQKCMIPNNGIQIPQRPLYHRYE</sequence>
<dbReference type="AlphaFoldDB" id="A0A131YNJ6"/>
<keyword evidence="5 6" id="KW-0325">Glycoprotein</keyword>
<feature type="chain" id="PRO_5007285606" description="Evasin" evidence="8">
    <location>
        <begin position="17"/>
        <end position="198"/>
    </location>
</feature>
<evidence type="ECO:0000256" key="4">
    <source>
        <dbReference type="ARBA" id="ARBA00023157"/>
    </source>
</evidence>
<protein>
    <recommendedName>
        <fullName evidence="6">Evasin</fullName>
    </recommendedName>
</protein>
<feature type="region of interest" description="Disordered" evidence="7">
    <location>
        <begin position="18"/>
        <end position="94"/>
    </location>
</feature>
<name>A0A131YNJ6_RHIAP</name>
<evidence type="ECO:0000256" key="1">
    <source>
        <dbReference type="ARBA" id="ARBA00004613"/>
    </source>
</evidence>
<keyword evidence="2 6" id="KW-0964">Secreted</keyword>
<evidence type="ECO:0000256" key="8">
    <source>
        <dbReference type="SAM" id="SignalP"/>
    </source>
</evidence>
<dbReference type="EMBL" id="GEDV01007704">
    <property type="protein sequence ID" value="JAP80853.1"/>
    <property type="molecule type" value="Transcribed_RNA"/>
</dbReference>
<dbReference type="Pfam" id="PF19429">
    <property type="entry name" value="EVA_Class_A"/>
    <property type="match status" value="1"/>
</dbReference>
<dbReference type="GO" id="GO:0019957">
    <property type="term" value="F:C-C chemokine binding"/>
    <property type="evidence" value="ECO:0007669"/>
    <property type="project" value="InterPro"/>
</dbReference>
<evidence type="ECO:0000313" key="9">
    <source>
        <dbReference type="EMBL" id="JAP80853.1"/>
    </source>
</evidence>
<keyword evidence="4 6" id="KW-1015">Disulfide bond</keyword>
<dbReference type="Gene3D" id="2.30.130.100">
    <property type="match status" value="1"/>
</dbReference>
<evidence type="ECO:0000256" key="3">
    <source>
        <dbReference type="ARBA" id="ARBA00022729"/>
    </source>
</evidence>
<feature type="compositionally biased region" description="Low complexity" evidence="7">
    <location>
        <begin position="39"/>
        <end position="73"/>
    </location>
</feature>
<organism evidence="9">
    <name type="scientific">Rhipicephalus appendiculatus</name>
    <name type="common">Brown ear tick</name>
    <dbReference type="NCBI Taxonomy" id="34631"/>
    <lineage>
        <taxon>Eukaryota</taxon>
        <taxon>Metazoa</taxon>
        <taxon>Ecdysozoa</taxon>
        <taxon>Arthropoda</taxon>
        <taxon>Chelicerata</taxon>
        <taxon>Arachnida</taxon>
        <taxon>Acari</taxon>
        <taxon>Parasitiformes</taxon>
        <taxon>Ixodida</taxon>
        <taxon>Ixodoidea</taxon>
        <taxon>Ixodidae</taxon>
        <taxon>Rhipicephalinae</taxon>
        <taxon>Rhipicephalus</taxon>
        <taxon>Rhipicephalus</taxon>
    </lineage>
</organism>
<proteinExistence type="predicted"/>
<keyword evidence="3 6" id="KW-0732">Signal</keyword>